<organism evidence="1 2">
    <name type="scientific">Zophobas morio</name>
    <dbReference type="NCBI Taxonomy" id="2755281"/>
    <lineage>
        <taxon>Eukaryota</taxon>
        <taxon>Metazoa</taxon>
        <taxon>Ecdysozoa</taxon>
        <taxon>Arthropoda</taxon>
        <taxon>Hexapoda</taxon>
        <taxon>Insecta</taxon>
        <taxon>Pterygota</taxon>
        <taxon>Neoptera</taxon>
        <taxon>Endopterygota</taxon>
        <taxon>Coleoptera</taxon>
        <taxon>Polyphaga</taxon>
        <taxon>Cucujiformia</taxon>
        <taxon>Tenebrionidae</taxon>
        <taxon>Zophobas</taxon>
    </lineage>
</organism>
<proteinExistence type="predicted"/>
<name>A0AA38INX5_9CUCU</name>
<accession>A0AA38INX5</accession>
<gene>
    <name evidence="1" type="ORF">Zmor_009220</name>
</gene>
<dbReference type="AlphaFoldDB" id="A0AA38INX5"/>
<dbReference type="Proteomes" id="UP001168821">
    <property type="component" value="Unassembled WGS sequence"/>
</dbReference>
<reference evidence="1" key="1">
    <citation type="journal article" date="2023" name="G3 (Bethesda)">
        <title>Whole genome assemblies of Zophobas morio and Tenebrio molitor.</title>
        <authorList>
            <person name="Kaur S."/>
            <person name="Stinson S.A."/>
            <person name="diCenzo G.C."/>
        </authorList>
    </citation>
    <scope>NUCLEOTIDE SEQUENCE</scope>
    <source>
        <strain evidence="1">QUZm001</strain>
    </source>
</reference>
<evidence type="ECO:0000313" key="2">
    <source>
        <dbReference type="Proteomes" id="UP001168821"/>
    </source>
</evidence>
<sequence length="103" mass="12151">MELFPDDDRGLEGLLGPMAPRRRTKVYSWNGRRQEKIYEMYETRTTQRPKKTNNIMVKIPLSRQLKNEPSPHLAGPDLPDFRSIWMCSVFQSVAFECGVSWRY</sequence>
<dbReference type="EMBL" id="JALNTZ010000003">
    <property type="protein sequence ID" value="KAJ3657417.1"/>
    <property type="molecule type" value="Genomic_DNA"/>
</dbReference>
<evidence type="ECO:0000313" key="1">
    <source>
        <dbReference type="EMBL" id="KAJ3657417.1"/>
    </source>
</evidence>
<protein>
    <submittedName>
        <fullName evidence="1">Uncharacterized protein</fullName>
    </submittedName>
</protein>
<comment type="caution">
    <text evidence="1">The sequence shown here is derived from an EMBL/GenBank/DDBJ whole genome shotgun (WGS) entry which is preliminary data.</text>
</comment>
<keyword evidence="2" id="KW-1185">Reference proteome</keyword>